<accession>A0A4R4VXX3</accession>
<name>A0A4R4VXX3_9PSEU</name>
<gene>
    <name evidence="1" type="ORF">E1181_15655</name>
</gene>
<dbReference type="EMBL" id="SMKS01000024">
    <property type="protein sequence ID" value="TDD05350.1"/>
    <property type="molecule type" value="Genomic_DNA"/>
</dbReference>
<dbReference type="OrthoDB" id="9803979at2"/>
<dbReference type="AlphaFoldDB" id="A0A4R4VXX3"/>
<protein>
    <submittedName>
        <fullName evidence="1">Uncharacterized protein</fullName>
    </submittedName>
</protein>
<proteinExistence type="predicted"/>
<reference evidence="1 2" key="1">
    <citation type="submission" date="2019-03" db="EMBL/GenBank/DDBJ databases">
        <title>Draft genome sequences of novel Actinobacteria.</title>
        <authorList>
            <person name="Sahin N."/>
            <person name="Ay H."/>
            <person name="Saygin H."/>
        </authorList>
    </citation>
    <scope>NUCLEOTIDE SEQUENCE [LARGE SCALE GENOMIC DNA]</scope>
    <source>
        <strain evidence="1 2">16K309</strain>
    </source>
</reference>
<organism evidence="1 2">
    <name type="scientific">Saccharopolyspora terrae</name>
    <dbReference type="NCBI Taxonomy" id="2530384"/>
    <lineage>
        <taxon>Bacteria</taxon>
        <taxon>Bacillati</taxon>
        <taxon>Actinomycetota</taxon>
        <taxon>Actinomycetes</taxon>
        <taxon>Pseudonocardiales</taxon>
        <taxon>Pseudonocardiaceae</taxon>
        <taxon>Saccharopolyspora</taxon>
    </lineage>
</organism>
<comment type="caution">
    <text evidence="1">The sequence shown here is derived from an EMBL/GenBank/DDBJ whole genome shotgun (WGS) entry which is preliminary data.</text>
</comment>
<evidence type="ECO:0000313" key="1">
    <source>
        <dbReference type="EMBL" id="TDD05350.1"/>
    </source>
</evidence>
<dbReference type="RefSeq" id="WP_132675438.1">
    <property type="nucleotide sequence ID" value="NZ_SMKS01000024.1"/>
</dbReference>
<sequence length="189" mass="21224">MPATDQEFARFAKWALPLRSNATPGIVAKWLVATATGADLKEPRNEWDDYDVKTASGVTVEVKSSALLQAWESPQGKAPAIACTRLRGQRLAPGGATYLPGPPEFRARVYVFMVHAETDPDLYDVFNPDQWRFRVVPRSRLIEVDQSSIRDSRLEAFGFTHVPYAELSTRIDEVGQREEIPEHPQERTG</sequence>
<keyword evidence="2" id="KW-1185">Reference proteome</keyword>
<dbReference type="Proteomes" id="UP000295674">
    <property type="component" value="Unassembled WGS sequence"/>
</dbReference>
<evidence type="ECO:0000313" key="2">
    <source>
        <dbReference type="Proteomes" id="UP000295674"/>
    </source>
</evidence>